<evidence type="ECO:0000313" key="1">
    <source>
        <dbReference type="EMBL" id="SNW62578.1"/>
    </source>
</evidence>
<gene>
    <name evidence="1" type="ORF">ORPV_674</name>
</gene>
<organism evidence="1">
    <name type="scientific">Orpheovirus IHUMI-LCC2</name>
    <dbReference type="NCBI Taxonomy" id="2023057"/>
    <lineage>
        <taxon>Viruses</taxon>
        <taxon>Varidnaviria</taxon>
        <taxon>Bamfordvirae</taxon>
        <taxon>Nucleocytoviricota</taxon>
        <taxon>Megaviricetes</taxon>
        <taxon>Pimascovirales</taxon>
        <taxon>Ocovirineae</taxon>
        <taxon>Orpheoviridae</taxon>
        <taxon>Alphaorpheovirus</taxon>
        <taxon>Alphaorpheovirus massiliense</taxon>
    </lineage>
</organism>
<dbReference type="KEGG" id="vg:35382488"/>
<evidence type="ECO:0000313" key="2">
    <source>
        <dbReference type="Proteomes" id="UP000236316"/>
    </source>
</evidence>
<dbReference type="RefSeq" id="YP_009448880.1">
    <property type="nucleotide sequence ID" value="NC_036594.1"/>
</dbReference>
<name>A0A2I2L4V6_9VIRU</name>
<dbReference type="EMBL" id="LT906555">
    <property type="protein sequence ID" value="SNW62578.1"/>
    <property type="molecule type" value="Genomic_DNA"/>
</dbReference>
<dbReference type="Proteomes" id="UP000236316">
    <property type="component" value="Segment"/>
</dbReference>
<keyword evidence="2" id="KW-1185">Reference proteome</keyword>
<protein>
    <submittedName>
        <fullName evidence="1">Uncharacterized protein</fullName>
    </submittedName>
</protein>
<reference evidence="1" key="1">
    <citation type="submission" date="2017-08" db="EMBL/GenBank/DDBJ databases">
        <authorList>
            <consortium name="Urmite Genomes"/>
        </authorList>
    </citation>
    <scope>NUCLEOTIDE SEQUENCE [LARGE SCALE GENOMIC DNA]</scope>
    <source>
        <strain evidence="1">IHUMI-LCC2</strain>
    </source>
</reference>
<accession>A0A2I2L4V6</accession>
<dbReference type="GeneID" id="35382488"/>
<sequence>MDILRVEFDITLHAYMDGDYQEKTYPTGDVILDAKVKDYLRKADIVSYLYPLSPIGGYVDNNNKYIAFVNNKNNMIDMELLMDGLVGASPFGNAPDDWMEGNISIGSYKEYNNIEVIPIVVKLYYYEQFTDVSKFIPDL</sequence>
<proteinExistence type="predicted"/>